<dbReference type="EMBL" id="OBQC01000013">
    <property type="protein sequence ID" value="SOC42565.1"/>
    <property type="molecule type" value="Genomic_DNA"/>
</dbReference>
<sequence length="138" mass="16675">MNRYFILLLVVSVLSFGTNFTVVNANEQNEKFNELYNRKAPQTFQFKYDYNELYEFLTITEEVYKSKWESGKTIIDMAKEQNIPFHQLILYLAEKQFQALDEALKNEEIDRYFYYDYAISYMKGDIIEFINQNPNKYD</sequence>
<proteinExistence type="predicted"/>
<name>A0A285UKY9_9BACL</name>
<feature type="signal peptide" evidence="1">
    <location>
        <begin position="1"/>
        <end position="25"/>
    </location>
</feature>
<reference evidence="3" key="1">
    <citation type="submission" date="2017-08" db="EMBL/GenBank/DDBJ databases">
        <authorList>
            <person name="Varghese N."/>
            <person name="Submissions S."/>
        </authorList>
    </citation>
    <scope>NUCLEOTIDE SEQUENCE [LARGE SCALE GENOMIC DNA]</scope>
    <source>
        <strain evidence="3">JC23</strain>
    </source>
</reference>
<accession>A0A285UKY9</accession>
<organism evidence="2 3">
    <name type="scientific">Ureibacillus acetophenoni</name>
    <dbReference type="NCBI Taxonomy" id="614649"/>
    <lineage>
        <taxon>Bacteria</taxon>
        <taxon>Bacillati</taxon>
        <taxon>Bacillota</taxon>
        <taxon>Bacilli</taxon>
        <taxon>Bacillales</taxon>
        <taxon>Caryophanaceae</taxon>
        <taxon>Ureibacillus</taxon>
    </lineage>
</organism>
<keyword evidence="1" id="KW-0732">Signal</keyword>
<evidence type="ECO:0000313" key="2">
    <source>
        <dbReference type="EMBL" id="SOC42565.1"/>
    </source>
</evidence>
<protein>
    <submittedName>
        <fullName evidence="2">Uncharacterized protein</fullName>
    </submittedName>
</protein>
<evidence type="ECO:0000256" key="1">
    <source>
        <dbReference type="SAM" id="SignalP"/>
    </source>
</evidence>
<dbReference type="RefSeq" id="WP_097150513.1">
    <property type="nucleotide sequence ID" value="NZ_OBQC01000013.1"/>
</dbReference>
<gene>
    <name evidence="2" type="ORF">SAMN05877842_11342</name>
</gene>
<dbReference type="OrthoDB" id="2877216at2"/>
<dbReference type="AlphaFoldDB" id="A0A285UKY9"/>
<keyword evidence="3" id="KW-1185">Reference proteome</keyword>
<dbReference type="Proteomes" id="UP000219252">
    <property type="component" value="Unassembled WGS sequence"/>
</dbReference>
<evidence type="ECO:0000313" key="3">
    <source>
        <dbReference type="Proteomes" id="UP000219252"/>
    </source>
</evidence>
<feature type="chain" id="PRO_5012718717" evidence="1">
    <location>
        <begin position="26"/>
        <end position="138"/>
    </location>
</feature>